<evidence type="ECO:0000313" key="13">
    <source>
        <dbReference type="EMBL" id="GIF80487.1"/>
    </source>
</evidence>
<evidence type="ECO:0000259" key="11">
    <source>
        <dbReference type="PROSITE" id="PS50109"/>
    </source>
</evidence>
<sequence length="558" mass="59977">MTFRVRVFVLVALVALVATGASTYVTLAFAKSEVARSAETQQRVMQQIADEITRYGQDHGTWEGVANLAERLARQTGRRIRLDTQQFREGIVDTALLLDQPVEPITDLTTLIDARPRFEVPVWVGAKMRDQVADSMEGYRREVRFAACVTRHGYDPRLLTVAYGVPSFTYPAVPHDVLQTCGLGTGSTPESLRRDEAEVAQCASAAAAPAVAPSSAATPGAADPVRSELACMQEAFLARIGTTGPEPLRLAVDAPEGTISATPIALAVGVVTVPIMLGTLLLSRHVLRPIRGLTVAARRFGEGALEQRVTVAGGDELARLAVTFNRMADSLQRSEERQRRMIADVAHELRTPLANLRAYLEALEDGLVTADAALFRSLHEETLLQQRIVDDLQTLALAEAGELRYHRAPVSLGDLLESCRTAHQPSASAASVELDVVADPAVVVEGDPDRLRQALGNLVTNAVRHSPAGATVTLEAVRVGREVLLKVVDRGSGIADADQGRVFDRFWRADPARRRSSGGSGLGLAITRQIVLDHQGSISLTSAVGAGTTFTIRLPAPR</sequence>
<keyword evidence="7" id="KW-0418">Kinase</keyword>
<dbReference type="PRINTS" id="PR00344">
    <property type="entry name" value="BCTRLSENSOR"/>
</dbReference>
<dbReference type="InterPro" id="IPR003594">
    <property type="entry name" value="HATPase_dom"/>
</dbReference>
<dbReference type="PROSITE" id="PS50109">
    <property type="entry name" value="HIS_KIN"/>
    <property type="match status" value="1"/>
</dbReference>
<keyword evidence="5" id="KW-0808">Transferase</keyword>
<dbReference type="InterPro" id="IPR004358">
    <property type="entry name" value="Sig_transdc_His_kin-like_C"/>
</dbReference>
<dbReference type="SUPFAM" id="SSF55874">
    <property type="entry name" value="ATPase domain of HSP90 chaperone/DNA topoisomerase II/histidine kinase"/>
    <property type="match status" value="1"/>
</dbReference>
<dbReference type="RefSeq" id="WP_203744047.1">
    <property type="nucleotide sequence ID" value="NZ_BONF01000009.1"/>
</dbReference>
<evidence type="ECO:0000256" key="2">
    <source>
        <dbReference type="ARBA" id="ARBA00004236"/>
    </source>
</evidence>
<dbReference type="SUPFAM" id="SSF47384">
    <property type="entry name" value="Homodimeric domain of signal transducing histidine kinase"/>
    <property type="match status" value="1"/>
</dbReference>
<evidence type="ECO:0000256" key="8">
    <source>
        <dbReference type="ARBA" id="ARBA00022989"/>
    </source>
</evidence>
<organism evidence="13 14">
    <name type="scientific">Catellatospora bangladeshensis</name>
    <dbReference type="NCBI Taxonomy" id="310355"/>
    <lineage>
        <taxon>Bacteria</taxon>
        <taxon>Bacillati</taxon>
        <taxon>Actinomycetota</taxon>
        <taxon>Actinomycetes</taxon>
        <taxon>Micromonosporales</taxon>
        <taxon>Micromonosporaceae</taxon>
        <taxon>Catellatospora</taxon>
    </lineage>
</organism>
<evidence type="ECO:0000259" key="12">
    <source>
        <dbReference type="PROSITE" id="PS50885"/>
    </source>
</evidence>
<evidence type="ECO:0000256" key="4">
    <source>
        <dbReference type="ARBA" id="ARBA00022553"/>
    </source>
</evidence>
<dbReference type="AlphaFoldDB" id="A0A8J3NGM7"/>
<dbReference type="PANTHER" id="PTHR45436">
    <property type="entry name" value="SENSOR HISTIDINE KINASE YKOH"/>
    <property type="match status" value="1"/>
</dbReference>
<keyword evidence="4" id="KW-0597">Phosphoprotein</keyword>
<keyword evidence="14" id="KW-1185">Reference proteome</keyword>
<evidence type="ECO:0000256" key="6">
    <source>
        <dbReference type="ARBA" id="ARBA00022692"/>
    </source>
</evidence>
<evidence type="ECO:0000256" key="3">
    <source>
        <dbReference type="ARBA" id="ARBA00012438"/>
    </source>
</evidence>
<evidence type="ECO:0000256" key="1">
    <source>
        <dbReference type="ARBA" id="ARBA00000085"/>
    </source>
</evidence>
<dbReference type="SMART" id="SM00387">
    <property type="entry name" value="HATPase_c"/>
    <property type="match status" value="1"/>
</dbReference>
<dbReference type="Proteomes" id="UP000601223">
    <property type="component" value="Unassembled WGS sequence"/>
</dbReference>
<dbReference type="Pfam" id="PF00512">
    <property type="entry name" value="HisKA"/>
    <property type="match status" value="1"/>
</dbReference>
<name>A0A8J3NGM7_9ACTN</name>
<dbReference type="InterPro" id="IPR003661">
    <property type="entry name" value="HisK_dim/P_dom"/>
</dbReference>
<evidence type="ECO:0000256" key="7">
    <source>
        <dbReference type="ARBA" id="ARBA00022777"/>
    </source>
</evidence>
<dbReference type="GO" id="GO:0000155">
    <property type="term" value="F:phosphorelay sensor kinase activity"/>
    <property type="evidence" value="ECO:0007669"/>
    <property type="project" value="InterPro"/>
</dbReference>
<dbReference type="SMART" id="SM00388">
    <property type="entry name" value="HisKA"/>
    <property type="match status" value="1"/>
</dbReference>
<dbReference type="Gene3D" id="3.30.565.10">
    <property type="entry name" value="Histidine kinase-like ATPase, C-terminal domain"/>
    <property type="match status" value="1"/>
</dbReference>
<keyword evidence="10" id="KW-0472">Membrane</keyword>
<protein>
    <recommendedName>
        <fullName evidence="3">histidine kinase</fullName>
        <ecNumber evidence="3">2.7.13.3</ecNumber>
    </recommendedName>
</protein>
<dbReference type="PANTHER" id="PTHR45436:SF5">
    <property type="entry name" value="SENSOR HISTIDINE KINASE TRCS"/>
    <property type="match status" value="1"/>
</dbReference>
<dbReference type="SMART" id="SM00304">
    <property type="entry name" value="HAMP"/>
    <property type="match status" value="1"/>
</dbReference>
<gene>
    <name evidence="13" type="ORF">Cba03nite_18360</name>
</gene>
<dbReference type="EMBL" id="BONF01000009">
    <property type="protein sequence ID" value="GIF80487.1"/>
    <property type="molecule type" value="Genomic_DNA"/>
</dbReference>
<dbReference type="Pfam" id="PF02518">
    <property type="entry name" value="HATPase_c"/>
    <property type="match status" value="1"/>
</dbReference>
<comment type="catalytic activity">
    <reaction evidence="1">
        <text>ATP + protein L-histidine = ADP + protein N-phospho-L-histidine.</text>
        <dbReference type="EC" id="2.7.13.3"/>
    </reaction>
</comment>
<feature type="domain" description="HAMP" evidence="12">
    <location>
        <begin position="284"/>
        <end position="336"/>
    </location>
</feature>
<evidence type="ECO:0000313" key="14">
    <source>
        <dbReference type="Proteomes" id="UP000601223"/>
    </source>
</evidence>
<evidence type="ECO:0000256" key="10">
    <source>
        <dbReference type="ARBA" id="ARBA00023136"/>
    </source>
</evidence>
<keyword evidence="8" id="KW-1133">Transmembrane helix</keyword>
<dbReference type="InterPro" id="IPR003660">
    <property type="entry name" value="HAMP_dom"/>
</dbReference>
<evidence type="ECO:0000256" key="9">
    <source>
        <dbReference type="ARBA" id="ARBA00023012"/>
    </source>
</evidence>
<feature type="domain" description="Histidine kinase" evidence="11">
    <location>
        <begin position="344"/>
        <end position="558"/>
    </location>
</feature>
<dbReference type="InterPro" id="IPR050428">
    <property type="entry name" value="TCS_sensor_his_kinase"/>
</dbReference>
<keyword evidence="9" id="KW-0902">Two-component regulatory system</keyword>
<proteinExistence type="predicted"/>
<evidence type="ECO:0000256" key="5">
    <source>
        <dbReference type="ARBA" id="ARBA00022679"/>
    </source>
</evidence>
<dbReference type="Gene3D" id="1.10.8.500">
    <property type="entry name" value="HAMP domain in histidine kinase"/>
    <property type="match status" value="1"/>
</dbReference>
<dbReference type="Pfam" id="PF00672">
    <property type="entry name" value="HAMP"/>
    <property type="match status" value="1"/>
</dbReference>
<dbReference type="InterPro" id="IPR005467">
    <property type="entry name" value="His_kinase_dom"/>
</dbReference>
<dbReference type="InterPro" id="IPR036890">
    <property type="entry name" value="HATPase_C_sf"/>
</dbReference>
<dbReference type="PROSITE" id="PS50885">
    <property type="entry name" value="HAMP"/>
    <property type="match status" value="1"/>
</dbReference>
<dbReference type="SUPFAM" id="SSF158472">
    <property type="entry name" value="HAMP domain-like"/>
    <property type="match status" value="1"/>
</dbReference>
<comment type="caution">
    <text evidence="13">The sequence shown here is derived from an EMBL/GenBank/DDBJ whole genome shotgun (WGS) entry which is preliminary data.</text>
</comment>
<dbReference type="CDD" id="cd06225">
    <property type="entry name" value="HAMP"/>
    <property type="match status" value="1"/>
</dbReference>
<dbReference type="CDD" id="cd00082">
    <property type="entry name" value="HisKA"/>
    <property type="match status" value="1"/>
</dbReference>
<dbReference type="FunFam" id="3.30.565.10:FF:000006">
    <property type="entry name" value="Sensor histidine kinase WalK"/>
    <property type="match status" value="1"/>
</dbReference>
<accession>A0A8J3NGM7</accession>
<dbReference type="InterPro" id="IPR036097">
    <property type="entry name" value="HisK_dim/P_sf"/>
</dbReference>
<dbReference type="EC" id="2.7.13.3" evidence="3"/>
<reference evidence="13 14" key="1">
    <citation type="submission" date="2021-01" db="EMBL/GenBank/DDBJ databases">
        <title>Whole genome shotgun sequence of Catellatospora bangladeshensis NBRC 107357.</title>
        <authorList>
            <person name="Komaki H."/>
            <person name="Tamura T."/>
        </authorList>
    </citation>
    <scope>NUCLEOTIDE SEQUENCE [LARGE SCALE GENOMIC DNA]</scope>
    <source>
        <strain evidence="13 14">NBRC 107357</strain>
    </source>
</reference>
<keyword evidence="6" id="KW-0812">Transmembrane</keyword>
<dbReference type="Gene3D" id="1.10.287.130">
    <property type="match status" value="1"/>
</dbReference>
<dbReference type="GO" id="GO:0005886">
    <property type="term" value="C:plasma membrane"/>
    <property type="evidence" value="ECO:0007669"/>
    <property type="project" value="UniProtKB-SubCell"/>
</dbReference>
<comment type="subcellular location">
    <subcellularLocation>
        <location evidence="2">Cell membrane</location>
    </subcellularLocation>
</comment>